<dbReference type="GO" id="GO:0004867">
    <property type="term" value="F:serine-type endopeptidase inhibitor activity"/>
    <property type="evidence" value="ECO:0007669"/>
    <property type="project" value="InterPro"/>
</dbReference>
<evidence type="ECO:0000256" key="1">
    <source>
        <dbReference type="RuleBase" id="RU000411"/>
    </source>
</evidence>
<dbReference type="InterPro" id="IPR042185">
    <property type="entry name" value="Serpin_sf_2"/>
</dbReference>
<name>A0A671PND1_9TELE</name>
<dbReference type="InterPro" id="IPR023796">
    <property type="entry name" value="Serpin_dom"/>
</dbReference>
<comment type="similarity">
    <text evidence="1">Belongs to the serpin family.</text>
</comment>
<accession>A0A671PND1</accession>
<proteinExistence type="inferred from homology"/>
<keyword evidence="4" id="KW-1185">Reference proteome</keyword>
<evidence type="ECO:0000313" key="3">
    <source>
        <dbReference type="Ensembl" id="ENSSANP00000060632.1"/>
    </source>
</evidence>
<sequence>MSVPHWPQRTLIYSIPLTCLPDDAPVLADSTYTWSFTSAHTQQQLTLEEKGKILNLRNIKTTQEGQYKCVQDGYKGEDRVRLRRTFTIRVKAPPPFQEWQVVRVVAGNDVMLPCKKNTVFWKRETEKCDMLLMPDKDTDDQEEDKTPPRVFWDIKEDAGMYHCVITNTTQMLSVELEVEAPPPPRCFGHTDPWEACEDQDSRSVKAILQDSLREFSTSVYADLKGSKPKTNLIFSPISIAVALYNLLLGTHWEWPLPSFIPQHLYCICTNTNTYIVELFLQVGKFPLTGKNSLYILIPRTTSEESFVLMENNINGESIEAMVSEMNTIPSQTAEVILPKIKLTVDTPLEGLLRNLGLSDLFLKPNLCGIFPGEYESFILDVRHRAFLSLTEKGVEAAAATSISFSRSFSSFAALQPFVLILWSDEAGAPLFMGRIINP</sequence>
<dbReference type="InterPro" id="IPR000215">
    <property type="entry name" value="Serpin_fam"/>
</dbReference>
<dbReference type="InterPro" id="IPR042178">
    <property type="entry name" value="Serpin_sf_1"/>
</dbReference>
<dbReference type="PANTHER" id="PTHR11461">
    <property type="entry name" value="SERINE PROTEASE INHIBITOR, SERPIN"/>
    <property type="match status" value="1"/>
</dbReference>
<feature type="domain" description="Ig-like" evidence="2">
    <location>
        <begin position="17"/>
        <end position="87"/>
    </location>
</feature>
<dbReference type="SMART" id="SM00093">
    <property type="entry name" value="SERPIN"/>
    <property type="match status" value="1"/>
</dbReference>
<dbReference type="InterPro" id="IPR036186">
    <property type="entry name" value="Serpin_sf"/>
</dbReference>
<dbReference type="SUPFAM" id="SSF56574">
    <property type="entry name" value="Serpins"/>
    <property type="match status" value="1"/>
</dbReference>
<dbReference type="AlphaFoldDB" id="A0A671PND1"/>
<organism evidence="3 4">
    <name type="scientific">Sinocyclocheilus anshuiensis</name>
    <dbReference type="NCBI Taxonomy" id="1608454"/>
    <lineage>
        <taxon>Eukaryota</taxon>
        <taxon>Metazoa</taxon>
        <taxon>Chordata</taxon>
        <taxon>Craniata</taxon>
        <taxon>Vertebrata</taxon>
        <taxon>Euteleostomi</taxon>
        <taxon>Actinopterygii</taxon>
        <taxon>Neopterygii</taxon>
        <taxon>Teleostei</taxon>
        <taxon>Ostariophysi</taxon>
        <taxon>Cypriniformes</taxon>
        <taxon>Cyprinidae</taxon>
        <taxon>Cyprininae</taxon>
        <taxon>Sinocyclocheilus</taxon>
    </lineage>
</organism>
<dbReference type="Ensembl" id="ENSSANT00000064484.1">
    <property type="protein sequence ID" value="ENSSANP00000060632.1"/>
    <property type="gene ID" value="ENSSANG00000030282.1"/>
</dbReference>
<dbReference type="Gene3D" id="1.10.287.580">
    <property type="entry name" value="Helix hairpin bin"/>
    <property type="match status" value="1"/>
</dbReference>
<dbReference type="PANTHER" id="PTHR11461:SF159">
    <property type="entry name" value="PLASMA PROTEASE C1 INHIBITOR"/>
    <property type="match status" value="1"/>
</dbReference>
<dbReference type="GO" id="GO:0005615">
    <property type="term" value="C:extracellular space"/>
    <property type="evidence" value="ECO:0007669"/>
    <property type="project" value="InterPro"/>
</dbReference>
<dbReference type="Proteomes" id="UP000472260">
    <property type="component" value="Unassembled WGS sequence"/>
</dbReference>
<dbReference type="InterPro" id="IPR036179">
    <property type="entry name" value="Ig-like_dom_sf"/>
</dbReference>
<dbReference type="Gene3D" id="3.30.497.10">
    <property type="entry name" value="Antithrombin, subunit I, domain 2"/>
    <property type="match status" value="1"/>
</dbReference>
<evidence type="ECO:0000259" key="2">
    <source>
        <dbReference type="PROSITE" id="PS50835"/>
    </source>
</evidence>
<reference evidence="3" key="2">
    <citation type="submission" date="2025-09" db="UniProtKB">
        <authorList>
            <consortium name="Ensembl"/>
        </authorList>
    </citation>
    <scope>IDENTIFICATION</scope>
</reference>
<evidence type="ECO:0000313" key="4">
    <source>
        <dbReference type="Proteomes" id="UP000472260"/>
    </source>
</evidence>
<dbReference type="SUPFAM" id="SSF48726">
    <property type="entry name" value="Immunoglobulin"/>
    <property type="match status" value="2"/>
</dbReference>
<dbReference type="PROSITE" id="PS50835">
    <property type="entry name" value="IG_LIKE"/>
    <property type="match status" value="1"/>
</dbReference>
<dbReference type="Gene3D" id="2.30.39.10">
    <property type="entry name" value="Alpha-1-antitrypsin, domain 1"/>
    <property type="match status" value="1"/>
</dbReference>
<dbReference type="Pfam" id="PF00079">
    <property type="entry name" value="Serpin"/>
    <property type="match status" value="1"/>
</dbReference>
<dbReference type="InterPro" id="IPR007110">
    <property type="entry name" value="Ig-like_dom"/>
</dbReference>
<reference evidence="3" key="1">
    <citation type="submission" date="2025-08" db="UniProtKB">
        <authorList>
            <consortium name="Ensembl"/>
        </authorList>
    </citation>
    <scope>IDENTIFICATION</scope>
</reference>
<protein>
    <submittedName>
        <fullName evidence="3">Serpin peptidase inhibitor, clade G (C1 inhibitor), member 1</fullName>
    </submittedName>
</protein>